<dbReference type="InterPro" id="IPR025924">
    <property type="entry name" value="YHYH_dom"/>
</dbReference>
<evidence type="ECO:0000313" key="3">
    <source>
        <dbReference type="Proteomes" id="UP000185285"/>
    </source>
</evidence>
<keyword evidence="3" id="KW-1185">Reference proteome</keyword>
<evidence type="ECO:0000313" key="2">
    <source>
        <dbReference type="EMBL" id="AIX28427.1"/>
    </source>
</evidence>
<protein>
    <submittedName>
        <fullName evidence="2">Structural protein</fullName>
    </submittedName>
</protein>
<organism evidence="2 3">
    <name type="scientific">Synechococcus phage ACG-2014j</name>
    <dbReference type="NCBI Taxonomy" id="1493514"/>
    <lineage>
        <taxon>Viruses</taxon>
        <taxon>Duplodnaviria</taxon>
        <taxon>Heunggongvirae</taxon>
        <taxon>Uroviricota</taxon>
        <taxon>Caudoviricetes</taxon>
        <taxon>Pantevenvirales</taxon>
        <taxon>Kyanoviridae</taxon>
        <taxon>Potamoivirus</taxon>
        <taxon>Potamoivirus tusconj</taxon>
    </lineage>
</organism>
<proteinExistence type="predicted"/>
<accession>A0A0E3HID7</accession>
<gene>
    <name evidence="2" type="ORF">Syn7803US23_83</name>
</gene>
<evidence type="ECO:0000259" key="1">
    <source>
        <dbReference type="Pfam" id="PF14240"/>
    </source>
</evidence>
<sequence>MPSVKTKRISTLIESQLPEFISSEYELFGKFVEKYYEAQEVQGGPLDVLSNIQKYADIDYYEKNLLNQKDTVTSDISISDTTIDLVDAQSFPEKNGYVRIDDEIIFYESRTDSQLQKCSRGVSGNTKLGDLYNSSNFSSTTAAEHLAGAEVYNISNLFLYAFVRNFENQYLGSFPEKYLRGEVDKRTLIKNIQKFYKAKGTDDSIKFIFNTIISDDVENKPEVYHPREFTYKSSESDWINVYALKVKVVSGNPKDLIGKKIVQSPTDDYGYASATVDNVIAQGTIDGEVIWNIVVAPETVNGEFQISTKTKLESSIAPSFGVGDRVNVFSTMGWSSIGEILIGDEIIKFSDKTVTQFIISERSLSVEHSQGEFVYKPVTIEGSDVTLLTLGVVYDALPDVSQPYSFTGDAVQVSEPGFKTADPRIVLTGTNQLRWIKDTGTSVTSSTNTPVEQSLAGISNNVSAIFADDQYYYITSSSYPSHNIFDGPIVTQPVQDQKILRILRKTPVATTEVYKTQKRDVGILLNGVPIYGYKDSESLRFGKLEEIRVDNRGRGYVNPPFVVVDGLAGRARAQMVGRVVDSIIVDTDITFPVTPEVEITSGRDGVARAVVTGGEVTSIIVENPGKFYSTPPIVRITDRVGKGRFAEYNTVIDRDGSIVEFTKIAGGSLYTQQNIQVEIVSVGSGAEVTPLLKEWNKNRYVSLESNLDKQYGYVFENINNVLEYGYGQVANPKALRIQLNDNLNSADTEPTNKTHSPILGFAYDGNPIYGPFGYENPLDQISSIVRMTSSYSLSGSRQDGPSPVEYPLGSFINDYVYSHKSGSLDENNGRFCITPDFPDGTYAYFITINSSQVPQFPYVLGDKFYSLPVDSNYTTKINQNDIPKDAKRFFTPGMLGNGDGLVATISEVRSGTVDNVVIDNSSSNFSVNSQLYFNNIGTEGRDVNALVSSVKGKGVNYLQSKEDKVVKLTTIQNAFLFVDDTLRQPASGASGSIVGTVTNDNLIVLKNVIGTFNNTGTFSADIKTFILTIDQDSNYTKGAILSLTDGVNAPIATAEILEGTSRQNTVTIKVLSGVWIVDDNYYLQSDNLFNTSGSKIVTLVSLSDNLEPFEVNQSVVLIETTEDHGLAIGDSVDINIFPDDATKTKTYYIRKRLYQQVTFTPPSNTTTINFNGIGRFTNLNGGADYTAGTYTDIPITGGSGSGAIADIIVSDAGVVNSITITNGGVDYQRGDYLGVDDDQLQRSGASLSSSRLALYVDHAGVSFNSTTIEVKTSKGFATGDLVSIGSEIVEISAINNNTLTVIRSREGTTAVDHYNKASLSLYKPRYNFSNNFKITSANGSGYIQSYDLDTQNATIVFDYSIDKREAEAITLSTSFFDESSQQRLISIVSVGDIDFKFEFSEDNTTFTPNPNINIQEFYNYVFDTSHSSLIGTYFDMSPSKSYNLLTTEKLATTILPGNSGSSTTVKFGFGPALEQNNYDTKVGTDFLNFYYFDKNNIVNSEGAYLQVINDPLQGTKTLNYVTRNRFVYDVLSTPLWDGSGSVSYTTSGQFAIGEINSVKVINLGQNYKKVPLILGCDPSEPYRGSATVLFDTFTNIITGVNIDIVGSNYVNPKVIITNSDGTGADFNVIQRDGKLFSITVKNPGVGYTYAPEIIIIESAVSLYAESESIGIPQSVRIINNGAGYHLDKTVSSAVTSKYTLALKNFNGVYQKGEILTQTIDGVEVSRAIVSEYRQGSNLIKIEKVVGIIRENVSVDGYISGASGIVKKAFITTFSTTTKGSYDNLGYYTSDKGRLGAANQKLTDSFFYQDYSYVVKSKTSIEQWRDLIKSTTHPAGFKLFGQVDIETTAQSEMPVAGEKKADTFSIIQLWDPNKNKITVESTKQVTTQTIQTVKNTRIRNGQGSAATSEFNFNETRAFSFTLSAPFDGYFDTDGRLQGTTSFQVLDDTGVPFTPVNVESLIVTLDGILQEPGVAYTVSGDNIIFSAPPLGPGNKLTGNNVGDTSQYKGTKFVGRNFYFKDSQYNTRYLRKLRNIFQRSGTWIDAANQIDRNKKFIIEESIGYGKQYYSSLDWSTKLDDYTIDIGYILDAYQHDIRFGGNSKLVDYANIFATSSEYIKNNSAESLSIFKYATNLANLAIRNWDYVEESVVFIQGSKEVTVSNTNNIAIGMTISAGRAYSPDTIVVSIDSITQVTLSKPALANSGGAGGASSSTTFLSGSSSGSEVLGSSIGAVQPGDDYSVNPNDILQVPLSFASTDSATFFFSGINNGTYYDASTLIANNKEYLQEEVSEFVYANYALPVSDKAKCARDLGFLIDDIVYHLRFGGNAKIVEFAQLYYTNRGYPYGEELTYLTGLEVTAAVAAWERLRDLMILAMRNTLTSGTFTSIAPYADNTVFADSEFPVCADVESTITTMIDIVKDIIAKGTGVVEIVNINSNKPGYWSATLTYSNYNILPDPLLPSQECNDVISSVNSLYNNLDDVLNKLEVTKTLPDYIDGETKEFELYWEDGSSVVTEQDENLLLSINAVLQETKYNANYPGDDSYYIDRTVIPNKLKFDIAPIWDQYAGARTLGEATAVEKVVGIGVGNYKRMTLDKNLVNNVRTGPFLILDLEDLTVVNVEEPDYLLVFIDGVLQKNIDSYTVSGPNIFFKFPITEQMKVDMRYLYGRDVGQVLNLFDFNTDLYYLNGVINLEITSGLSDFLGNRWMGIRRGSPIHAYQINDDGTYNVIGQVSDPTVSGSTLSLKVFGYKCDLIQGRDVYFSIARKYEINTIVGLNSSGSSIVYETDNDGRSVLRGIDQNWRGTYWRKVYKNPFISLSNNSLIKVEGEDKFRKIKELPSKLTSKEQRNQQQVSNSYFGQVEVQAYNGITRGEGLSIVAILEYQVDGNGNFIIDGNGDKIPTGKIKNLEWNQRSYDPITQPTAYQYYTPPVINFIPENGEGGGARAQVLVSKGQVISVELIESGSGYTKAPKVVVARRYDVLEETDIGVSLINARMNLEQSLGLSVIFTSIDVISNQAASVQAITSTLVDSPLIIDTKLIDIITPAEETVSEDLSAKLDEVLTTFHTEQQAAPVDTFHGGTVINVRISTPYIVGIDSSSTLTTSAAREITSSIANVINNTALTNINYFEVGAFLDTTLTINDTVIYVGNTDKFKTNGYLLIGTEIVRYFRKINDRFLNVERGQENTTAQEWIAGTFLRQIPDPVSLTYGGITVVESESSLVTINAGAKVFAAGQSQKQIITPTVKVQKVSRQSIANIQPQFNVASISSVETVVNYKLETPSSNIQSFTTSVRQTNFKNTIQTVQSELDITKQELQVLLITPPSGAVDGYEESVFVVDPIKTRIGEVDLIDINGRYYVTQRNTTEILISNRTFGEDTGYVGNYTKTNLGHTIKHFDGLFDDGACNVSSLSILELTSYYPSLTVNDFAERGNSSYTLVGDKFTLMPPSIQNPVAISSSNGTIGGSIVVQDTTYFPNNGYLFTSGGTVIQYTSKTETQFDGCTLYSGPNSINSAEELVPFTIS</sequence>
<reference evidence="2 3" key="1">
    <citation type="submission" date="2013-12" db="EMBL/GenBank/DDBJ databases">
        <title>Ecological redundancy of diverse viral populations within a natural community.</title>
        <authorList>
            <person name="Gregory A.C."/>
            <person name="LaButti K."/>
            <person name="Copeland A."/>
            <person name="Woyke T."/>
            <person name="Sullivan M.B."/>
        </authorList>
    </citation>
    <scope>NUCLEOTIDE SEQUENCE [LARGE SCALE GENOMIC DNA]</scope>
    <source>
        <strain evidence="2">Syn7803US23</strain>
    </source>
</reference>
<dbReference type="EMBL" id="KJ019089">
    <property type="protein sequence ID" value="AIX28427.1"/>
    <property type="molecule type" value="Genomic_DNA"/>
</dbReference>
<feature type="domain" description="YHYH" evidence="1">
    <location>
        <begin position="751"/>
        <end position="852"/>
    </location>
</feature>
<name>A0A0E3HID7_9CAUD</name>
<dbReference type="Proteomes" id="UP000185285">
    <property type="component" value="Segment"/>
</dbReference>
<dbReference type="Pfam" id="PF14240">
    <property type="entry name" value="YHYH"/>
    <property type="match status" value="1"/>
</dbReference>